<proteinExistence type="predicted"/>
<evidence type="ECO:0000313" key="2">
    <source>
        <dbReference type="Proteomes" id="UP001501710"/>
    </source>
</evidence>
<dbReference type="Proteomes" id="UP001501710">
    <property type="component" value="Unassembled WGS sequence"/>
</dbReference>
<evidence type="ECO:0000313" key="1">
    <source>
        <dbReference type="EMBL" id="GAA4240537.1"/>
    </source>
</evidence>
<dbReference type="RefSeq" id="WP_344905083.1">
    <property type="nucleotide sequence ID" value="NZ_BAABAS010000026.1"/>
</dbReference>
<accession>A0ABP8CKS9</accession>
<organism evidence="1 2">
    <name type="scientific">Actinomadura meridiana</name>
    <dbReference type="NCBI Taxonomy" id="559626"/>
    <lineage>
        <taxon>Bacteria</taxon>
        <taxon>Bacillati</taxon>
        <taxon>Actinomycetota</taxon>
        <taxon>Actinomycetes</taxon>
        <taxon>Streptosporangiales</taxon>
        <taxon>Thermomonosporaceae</taxon>
        <taxon>Actinomadura</taxon>
    </lineage>
</organism>
<protein>
    <submittedName>
        <fullName evidence="1">Uncharacterized protein</fullName>
    </submittedName>
</protein>
<name>A0ABP8CKS9_9ACTN</name>
<comment type="caution">
    <text evidence="1">The sequence shown here is derived from an EMBL/GenBank/DDBJ whole genome shotgun (WGS) entry which is preliminary data.</text>
</comment>
<sequence length="91" mass="10355">MAELPPMATTVDQRTKIVLHGVVYPADPRDMTVEEIREHLYLPDEADVEVLDHQGEGDLTEVGISWDESVDGKVVLDHIRRIIHEHLIHIV</sequence>
<keyword evidence="2" id="KW-1185">Reference proteome</keyword>
<gene>
    <name evidence="1" type="ORF">GCM10022254_65570</name>
</gene>
<reference evidence="2" key="1">
    <citation type="journal article" date="2019" name="Int. J. Syst. Evol. Microbiol.">
        <title>The Global Catalogue of Microorganisms (GCM) 10K type strain sequencing project: providing services to taxonomists for standard genome sequencing and annotation.</title>
        <authorList>
            <consortium name="The Broad Institute Genomics Platform"/>
            <consortium name="The Broad Institute Genome Sequencing Center for Infectious Disease"/>
            <person name="Wu L."/>
            <person name="Ma J."/>
        </authorList>
    </citation>
    <scope>NUCLEOTIDE SEQUENCE [LARGE SCALE GENOMIC DNA]</scope>
    <source>
        <strain evidence="2">JCM 17440</strain>
    </source>
</reference>
<dbReference type="EMBL" id="BAABAS010000026">
    <property type="protein sequence ID" value="GAA4240537.1"/>
    <property type="molecule type" value="Genomic_DNA"/>
</dbReference>